<organism evidence="12 13">
    <name type="scientific">Aequitasia blattaphilus</name>
    <dbReference type="NCBI Taxonomy" id="2949332"/>
    <lineage>
        <taxon>Bacteria</taxon>
        <taxon>Bacillati</taxon>
        <taxon>Bacillota</taxon>
        <taxon>Clostridia</taxon>
        <taxon>Lachnospirales</taxon>
        <taxon>Lachnospiraceae</taxon>
        <taxon>Aequitasia</taxon>
    </lineage>
</organism>
<proteinExistence type="predicted"/>
<evidence type="ECO:0000256" key="7">
    <source>
        <dbReference type="ARBA" id="ARBA00024867"/>
    </source>
</evidence>
<dbReference type="Proteomes" id="UP001523566">
    <property type="component" value="Unassembled WGS sequence"/>
</dbReference>
<name>A0ABT1ECG9_9FIRM</name>
<dbReference type="Pfam" id="PF00486">
    <property type="entry name" value="Trans_reg_C"/>
    <property type="match status" value="1"/>
</dbReference>
<dbReference type="InterPro" id="IPR039420">
    <property type="entry name" value="WalR-like"/>
</dbReference>
<dbReference type="Gene3D" id="1.10.10.10">
    <property type="entry name" value="Winged helix-like DNA-binding domain superfamily/Winged helix DNA-binding domain"/>
    <property type="match status" value="1"/>
</dbReference>
<keyword evidence="2 8" id="KW-0597">Phosphoprotein</keyword>
<evidence type="ECO:0000259" key="10">
    <source>
        <dbReference type="PROSITE" id="PS50110"/>
    </source>
</evidence>
<dbReference type="SMART" id="SM00448">
    <property type="entry name" value="REC"/>
    <property type="match status" value="1"/>
</dbReference>
<keyword evidence="4" id="KW-0805">Transcription regulation</keyword>
<evidence type="ECO:0000256" key="4">
    <source>
        <dbReference type="ARBA" id="ARBA00023015"/>
    </source>
</evidence>
<protein>
    <recommendedName>
        <fullName evidence="1">Stage 0 sporulation protein A homolog</fullName>
    </recommendedName>
</protein>
<evidence type="ECO:0000256" key="6">
    <source>
        <dbReference type="ARBA" id="ARBA00023163"/>
    </source>
</evidence>
<feature type="DNA-binding region" description="OmpR/PhoB-type" evidence="9">
    <location>
        <begin position="128"/>
        <end position="231"/>
    </location>
</feature>
<dbReference type="InterPro" id="IPR001789">
    <property type="entry name" value="Sig_transdc_resp-reg_receiver"/>
</dbReference>
<evidence type="ECO:0000313" key="13">
    <source>
        <dbReference type="Proteomes" id="UP001523566"/>
    </source>
</evidence>
<evidence type="ECO:0000256" key="2">
    <source>
        <dbReference type="ARBA" id="ARBA00022553"/>
    </source>
</evidence>
<dbReference type="SUPFAM" id="SSF52172">
    <property type="entry name" value="CheY-like"/>
    <property type="match status" value="1"/>
</dbReference>
<dbReference type="InterPro" id="IPR036388">
    <property type="entry name" value="WH-like_DNA-bd_sf"/>
</dbReference>
<dbReference type="PANTHER" id="PTHR48111:SF1">
    <property type="entry name" value="TWO-COMPONENT RESPONSE REGULATOR ORR33"/>
    <property type="match status" value="1"/>
</dbReference>
<feature type="domain" description="Response regulatory" evidence="10">
    <location>
        <begin position="5"/>
        <end position="118"/>
    </location>
</feature>
<evidence type="ECO:0000256" key="3">
    <source>
        <dbReference type="ARBA" id="ARBA00023012"/>
    </source>
</evidence>
<dbReference type="CDD" id="cd17574">
    <property type="entry name" value="REC_OmpR"/>
    <property type="match status" value="1"/>
</dbReference>
<evidence type="ECO:0000256" key="8">
    <source>
        <dbReference type="PROSITE-ProRule" id="PRU00169"/>
    </source>
</evidence>
<evidence type="ECO:0000256" key="5">
    <source>
        <dbReference type="ARBA" id="ARBA00023125"/>
    </source>
</evidence>
<evidence type="ECO:0000256" key="1">
    <source>
        <dbReference type="ARBA" id="ARBA00018672"/>
    </source>
</evidence>
<keyword evidence="3" id="KW-0902">Two-component regulatory system</keyword>
<keyword evidence="6" id="KW-0804">Transcription</keyword>
<comment type="caution">
    <text evidence="12">The sequence shown here is derived from an EMBL/GenBank/DDBJ whole genome shotgun (WGS) entry which is preliminary data.</text>
</comment>
<dbReference type="Pfam" id="PF00072">
    <property type="entry name" value="Response_reg"/>
    <property type="match status" value="1"/>
</dbReference>
<dbReference type="PANTHER" id="PTHR48111">
    <property type="entry name" value="REGULATOR OF RPOS"/>
    <property type="match status" value="1"/>
</dbReference>
<keyword evidence="5 9" id="KW-0238">DNA-binding</keyword>
<sequence>MEKKLALLIEDETDVMLSNQEYLILKGMEVEVAENLQDAEVILKEKQPDVIILDVMLPDGNGFEFIQEIRKTTGAPVLFLSCLSETKDIVNGLELGGSDYITKPYKLEELYARIVANICRREEVIRSEKEVTIGNIRMNQETNRAYVDGNDAGLKPMEFFLLLYMAKHKDCIISGKDLYQAVWGRSDNDDTRTVRVHIHEIRKKLNMVKENYPEQYPYLETVFGKGYRLLTGPGENIKKH</sequence>
<keyword evidence="13" id="KW-1185">Reference proteome</keyword>
<dbReference type="EMBL" id="JAMZFW010000030">
    <property type="protein sequence ID" value="MCP1103525.1"/>
    <property type="molecule type" value="Genomic_DNA"/>
</dbReference>
<gene>
    <name evidence="12" type="ORF">NK125_14065</name>
</gene>
<dbReference type="InterPro" id="IPR011006">
    <property type="entry name" value="CheY-like_superfamily"/>
</dbReference>
<feature type="domain" description="OmpR/PhoB-type" evidence="11">
    <location>
        <begin position="128"/>
        <end position="231"/>
    </location>
</feature>
<dbReference type="Gene3D" id="3.40.50.2300">
    <property type="match status" value="1"/>
</dbReference>
<dbReference type="PROSITE" id="PS50110">
    <property type="entry name" value="RESPONSE_REGULATORY"/>
    <property type="match status" value="1"/>
</dbReference>
<accession>A0ABT1ECG9</accession>
<dbReference type="CDD" id="cd00383">
    <property type="entry name" value="trans_reg_C"/>
    <property type="match status" value="1"/>
</dbReference>
<reference evidence="12 13" key="1">
    <citation type="journal article" date="2022" name="Genome Biol. Evol.">
        <title>Host diet, physiology and behaviors set the stage for Lachnospiraceae cladogenesis.</title>
        <authorList>
            <person name="Vera-Ponce De Leon A."/>
            <person name="Schneider M."/>
            <person name="Jahnes B.C."/>
            <person name="Sadowski V."/>
            <person name="Camuy-Velez L.A."/>
            <person name="Duan J."/>
            <person name="Sabree Z.L."/>
        </authorList>
    </citation>
    <scope>NUCLEOTIDE SEQUENCE [LARGE SCALE GENOMIC DNA]</scope>
    <source>
        <strain evidence="12 13">PAL113</strain>
    </source>
</reference>
<comment type="function">
    <text evidence="7">May play the central regulatory role in sporulation. It may be an element of the effector pathway responsible for the activation of sporulation genes in response to nutritional stress. Spo0A may act in concert with spo0H (a sigma factor) to control the expression of some genes that are critical to the sporulation process.</text>
</comment>
<evidence type="ECO:0000259" key="11">
    <source>
        <dbReference type="PROSITE" id="PS51755"/>
    </source>
</evidence>
<evidence type="ECO:0000313" key="12">
    <source>
        <dbReference type="EMBL" id="MCP1103525.1"/>
    </source>
</evidence>
<dbReference type="RefSeq" id="WP_262067297.1">
    <property type="nucleotide sequence ID" value="NZ_JAMXOD010000030.1"/>
</dbReference>
<dbReference type="PROSITE" id="PS51755">
    <property type="entry name" value="OMPR_PHOB"/>
    <property type="match status" value="1"/>
</dbReference>
<evidence type="ECO:0000256" key="9">
    <source>
        <dbReference type="PROSITE-ProRule" id="PRU01091"/>
    </source>
</evidence>
<dbReference type="InterPro" id="IPR001867">
    <property type="entry name" value="OmpR/PhoB-type_DNA-bd"/>
</dbReference>
<feature type="modified residue" description="4-aspartylphosphate" evidence="8">
    <location>
        <position position="54"/>
    </location>
</feature>
<dbReference type="SMART" id="SM00862">
    <property type="entry name" value="Trans_reg_C"/>
    <property type="match status" value="1"/>
</dbReference>